<sequence>MACGCLVSRNRQLLAHKTSRTTHGPSLPAVGICGPWRRKKLRRKVTSDPWNASTTLNQNNYIDSDLLPSMQPQQLSYVEQSYIHFHSTPSYNEFLIDSTTNADASARDSLILPNRAKVGVGVSPSSARDAANEYTLQRITPSERQRSYENAIEPWDPQYLPSAKLEPKSHLEAITAHSHKPEFYSEPSNISEVPPKPSILLPVSSAIGQNTSFLQERTVSGAGFGAGTSIAVSPDGMHTFLNKSVFEASTNEMQLELSPRGTGELRGTNRQRNINGVTLGRDADGPYPQTMAPNVTNHHQIPSPNYQRITPHRKNTMSPPSARTDMPSSEVVPHRGNSNNSDFYCRVRNVYVLPEFSYCISAPDDRLE</sequence>
<dbReference type="AlphaFoldDB" id="A0A3P6U7R4"/>
<organism evidence="2 3">
    <name type="scientific">Dibothriocephalus latus</name>
    <name type="common">Fish tapeworm</name>
    <name type="synonym">Diphyllobothrium latum</name>
    <dbReference type="NCBI Taxonomy" id="60516"/>
    <lineage>
        <taxon>Eukaryota</taxon>
        <taxon>Metazoa</taxon>
        <taxon>Spiralia</taxon>
        <taxon>Lophotrochozoa</taxon>
        <taxon>Platyhelminthes</taxon>
        <taxon>Cestoda</taxon>
        <taxon>Eucestoda</taxon>
        <taxon>Diphyllobothriidea</taxon>
        <taxon>Diphyllobothriidae</taxon>
        <taxon>Dibothriocephalus</taxon>
    </lineage>
</organism>
<evidence type="ECO:0000313" key="2">
    <source>
        <dbReference type="EMBL" id="VDK74818.1"/>
    </source>
</evidence>
<accession>A0A3P6U7R4</accession>
<keyword evidence="3" id="KW-1185">Reference proteome</keyword>
<evidence type="ECO:0000313" key="3">
    <source>
        <dbReference type="Proteomes" id="UP000281553"/>
    </source>
</evidence>
<dbReference type="OrthoDB" id="6269815at2759"/>
<feature type="compositionally biased region" description="Polar residues" evidence="1">
    <location>
        <begin position="293"/>
        <end position="308"/>
    </location>
</feature>
<gene>
    <name evidence="2" type="ORF">DILT_LOCUS2620</name>
</gene>
<proteinExistence type="predicted"/>
<feature type="region of interest" description="Disordered" evidence="1">
    <location>
        <begin position="293"/>
        <end position="335"/>
    </location>
</feature>
<reference evidence="2 3" key="1">
    <citation type="submission" date="2018-11" db="EMBL/GenBank/DDBJ databases">
        <authorList>
            <consortium name="Pathogen Informatics"/>
        </authorList>
    </citation>
    <scope>NUCLEOTIDE SEQUENCE [LARGE SCALE GENOMIC DNA]</scope>
</reference>
<name>A0A3P6U7R4_DIBLA</name>
<dbReference type="Proteomes" id="UP000281553">
    <property type="component" value="Unassembled WGS sequence"/>
</dbReference>
<dbReference type="EMBL" id="UYRU01042359">
    <property type="protein sequence ID" value="VDK74818.1"/>
    <property type="molecule type" value="Genomic_DNA"/>
</dbReference>
<protein>
    <submittedName>
        <fullName evidence="2">Uncharacterized protein</fullName>
    </submittedName>
</protein>
<evidence type="ECO:0000256" key="1">
    <source>
        <dbReference type="SAM" id="MobiDB-lite"/>
    </source>
</evidence>